<organism evidence="2 3">
    <name type="scientific">Eschrichtius robustus</name>
    <name type="common">California gray whale</name>
    <name type="synonym">Eschrichtius gibbosus</name>
    <dbReference type="NCBI Taxonomy" id="9764"/>
    <lineage>
        <taxon>Eukaryota</taxon>
        <taxon>Metazoa</taxon>
        <taxon>Chordata</taxon>
        <taxon>Craniata</taxon>
        <taxon>Vertebrata</taxon>
        <taxon>Euteleostomi</taxon>
        <taxon>Mammalia</taxon>
        <taxon>Eutheria</taxon>
        <taxon>Laurasiatheria</taxon>
        <taxon>Artiodactyla</taxon>
        <taxon>Whippomorpha</taxon>
        <taxon>Cetacea</taxon>
        <taxon>Mysticeti</taxon>
        <taxon>Eschrichtiidae</taxon>
        <taxon>Eschrichtius</taxon>
    </lineage>
</organism>
<proteinExistence type="predicted"/>
<feature type="region of interest" description="Disordered" evidence="1">
    <location>
        <begin position="164"/>
        <end position="191"/>
    </location>
</feature>
<accession>A0AB34HNW1</accession>
<dbReference type="AlphaFoldDB" id="A0AB34HNW1"/>
<comment type="caution">
    <text evidence="2">The sequence shown here is derived from an EMBL/GenBank/DDBJ whole genome shotgun (WGS) entry which is preliminary data.</text>
</comment>
<keyword evidence="3" id="KW-1185">Reference proteome</keyword>
<dbReference type="Proteomes" id="UP001159641">
    <property type="component" value="Unassembled WGS sequence"/>
</dbReference>
<evidence type="ECO:0000313" key="3">
    <source>
        <dbReference type="Proteomes" id="UP001159641"/>
    </source>
</evidence>
<evidence type="ECO:0000313" key="2">
    <source>
        <dbReference type="EMBL" id="KAJ8792760.1"/>
    </source>
</evidence>
<name>A0AB34HNW1_ESCRO</name>
<evidence type="ECO:0000256" key="1">
    <source>
        <dbReference type="SAM" id="MobiDB-lite"/>
    </source>
</evidence>
<reference evidence="2 3" key="1">
    <citation type="submission" date="2022-11" db="EMBL/GenBank/DDBJ databases">
        <title>Whole genome sequence of Eschrichtius robustus ER-17-0199.</title>
        <authorList>
            <person name="Bruniche-Olsen A."/>
            <person name="Black A.N."/>
            <person name="Fields C.J."/>
            <person name="Walden K."/>
            <person name="Dewoody J.A."/>
        </authorList>
    </citation>
    <scope>NUCLEOTIDE SEQUENCE [LARGE SCALE GENOMIC DNA]</scope>
    <source>
        <strain evidence="2">ER-17-0199</strain>
        <tissue evidence="2">Blubber</tissue>
    </source>
</reference>
<gene>
    <name evidence="2" type="ORF">J1605_019580</name>
</gene>
<sequence>MAPYAKSCDWVLLHALPEALPAPRAGLAVLLWGPAVPTRFPKTDSSHLKTPAPPEGLGRVAQDAGLAEATGSFWEGQGVASRGLPAAWGLAGSSAPALAVLQDSCSAPSPICQPVDPGCEDPSDGGNSAADTLHSLDARWALERNPRHLQVAGLPRGVVASVVRRPHSPEASGAATPAKQEPATASWDMVS</sequence>
<dbReference type="EMBL" id="JAIQCJ010001083">
    <property type="protein sequence ID" value="KAJ8792760.1"/>
    <property type="molecule type" value="Genomic_DNA"/>
</dbReference>
<protein>
    <submittedName>
        <fullName evidence="2">Uncharacterized protein</fullName>
    </submittedName>
</protein>